<protein>
    <submittedName>
        <fullName evidence="1">Uncharacterized protein</fullName>
    </submittedName>
</protein>
<sequence>MSLFSDQAWSQTRPPALKFLEASQPWTTARCHRLLRPLVSRIASLRKEIAATGQVRTLPLTSTPATASTSSSRNSGHHEEPNAEPEWLMPRKKRPRLTYAQRRGTQPHQTTHVAPDQNYSGEGHHGEERSLAPGTKPGVRKAFKCTQPETQRKTTSPGEIVASTPILRRARGKIVLSPVAPAHELVLGLSEAGRDRGHRTKAGSSAQKRLDERLNSLRESLPSRFADLEAIYRSFEALLKATATNAIHSTNTATGPRSFLEICLRKVPEYIAELEAWERLDAEQSGTVSTLDDIDTSAEIYNELESFGTNVGWRHLRVVVRADGLNAVKQGIEEGLFGDEFSQLIIDLCVHLGAISEAEDLIISLADRQYPPPSSTESCFTKTPALHPLVTLSSFVSQTKRTSFLFRQYSTLLSTGSLPVEWLATLEFERIWSLAIQGLASTNPSHDAIGFVVQSISLLCCRKRMFYNDADTVQLEQDMSKASQRTLMSALGTLASMSLLGETELKAPWLPESDTRRITAIGDRLKYIIRACINGLKNSQRGRGNQRLDFLYLTLFLSSGNSQGEKIETRVRGNIEALTSLSAKDIYTRNRYDGITWIIASIARACGRGTSVASHQCLDELFKRLESLEIAQNLLDNIKAAAAFLIAQQTNNVRDLIYAESLHSHTHERSSSGTTTYQQSGSTLFTGYRWEETIGEWVTVSPVLNKRRAPTIKRHLRPSSPAGRTGSLTDRSSNSIRPITDSVSDTDGCLYEGMDGGEHSTEERTRHTCNGQGMMRKRPRRIRSTEGLTTKFVSKVLNSQQSFAASAASARRQESQVDPDKENRVRLLAKKPRRSSGRIVLGTRALPRASIGRRDKYGQDSALSDDELCM</sequence>
<reference evidence="1" key="1">
    <citation type="submission" date="2022-10" db="EMBL/GenBank/DDBJ databases">
        <title>Genome Sequence of Xylaria curta.</title>
        <authorList>
            <person name="Buettner E."/>
        </authorList>
    </citation>
    <scope>NUCLEOTIDE SEQUENCE</scope>
    <source>
        <strain evidence="1">Babe10</strain>
    </source>
</reference>
<name>A0ACC1NJK0_9PEZI</name>
<gene>
    <name evidence="1" type="ORF">NUW58_g7296</name>
</gene>
<evidence type="ECO:0000313" key="1">
    <source>
        <dbReference type="EMBL" id="KAJ2979082.1"/>
    </source>
</evidence>
<keyword evidence="2" id="KW-1185">Reference proteome</keyword>
<organism evidence="1 2">
    <name type="scientific">Xylaria curta</name>
    <dbReference type="NCBI Taxonomy" id="42375"/>
    <lineage>
        <taxon>Eukaryota</taxon>
        <taxon>Fungi</taxon>
        <taxon>Dikarya</taxon>
        <taxon>Ascomycota</taxon>
        <taxon>Pezizomycotina</taxon>
        <taxon>Sordariomycetes</taxon>
        <taxon>Xylariomycetidae</taxon>
        <taxon>Xylariales</taxon>
        <taxon>Xylariaceae</taxon>
        <taxon>Xylaria</taxon>
    </lineage>
</organism>
<dbReference type="Proteomes" id="UP001143856">
    <property type="component" value="Unassembled WGS sequence"/>
</dbReference>
<evidence type="ECO:0000313" key="2">
    <source>
        <dbReference type="Proteomes" id="UP001143856"/>
    </source>
</evidence>
<accession>A0ACC1NJK0</accession>
<comment type="caution">
    <text evidence="1">The sequence shown here is derived from an EMBL/GenBank/DDBJ whole genome shotgun (WGS) entry which is preliminary data.</text>
</comment>
<proteinExistence type="predicted"/>
<dbReference type="EMBL" id="JAPDGR010001859">
    <property type="protein sequence ID" value="KAJ2979082.1"/>
    <property type="molecule type" value="Genomic_DNA"/>
</dbReference>